<dbReference type="EMBL" id="VCQU01000002">
    <property type="protein sequence ID" value="NMN94724.1"/>
    <property type="molecule type" value="Genomic_DNA"/>
</dbReference>
<sequence length="597" mass="67250">MTEQFETPDFEFAILGAGYAGIGTAIALKQAGIEDFVMVDKDSEFGGTWHVNTYPGVAVDLPGVLYTFHEEQYPEWQKTFPLGHEIKGYIDHCVDKYNLRRHAIFGVEILSADYDERHHLWRAHLDTGHTVTCRYVIGGWGLLQKPKNADISGLEEFAGKVMHTARWDHSYDYAGKRVAVIGTGASAIQVVPTIAPDVAQLDVYQRTASWVLPRPDPRVPELVRKLFRRFPGVLKLIALVVHGAAELVKTLGLVYYTRAPFVVRVIEWICLLNMRIGARDKDVRAKLRPRSGWGCTFPTVSNKYYPTFNRANVELITDGIERIDAEGIWTTDGIHRPVDLIVMATGFKGFEDQPPLPLRGRDGRDLRQVFREERIRAFHGATVPHAPNAFLPIGPYSFTGHSYALSIDFSARHLIRCIAEARRRGATEIQVTSEANERYFQYCLDHMQYTAFFNNNCDVNQGYFFDPHGDVPLIRPSSTLKAWYDNHTFDVVNDYRFASVGSDEPLPAPATAKTHWLDRYRLLFRNADRRAVQANAQVDETVVALLSSGATERVNNATDRAERARLVGDLLAVLREARSGFDVESIDLDPDSEGIAP</sequence>
<name>A0A848KC18_9NOCA</name>
<reference evidence="1 2" key="2">
    <citation type="submission" date="2020-06" db="EMBL/GenBank/DDBJ databases">
        <title>Antribacter stalactiti gen. nov., sp. nov., a new member of the family Nacardiaceae isolated from a cave.</title>
        <authorList>
            <person name="Kim I.S."/>
        </authorList>
    </citation>
    <scope>NUCLEOTIDE SEQUENCE [LARGE SCALE GENOMIC DNA]</scope>
    <source>
        <strain evidence="1 2">YC2-7</strain>
    </source>
</reference>
<dbReference type="InterPro" id="IPR051209">
    <property type="entry name" value="FAD-bind_Monooxygenase_sf"/>
</dbReference>
<accession>A0A848KC18</accession>
<gene>
    <name evidence="1" type="ORF">FGL95_06705</name>
</gene>
<evidence type="ECO:0000313" key="2">
    <source>
        <dbReference type="Proteomes" id="UP000535543"/>
    </source>
</evidence>
<proteinExistence type="predicted"/>
<evidence type="ECO:0000313" key="1">
    <source>
        <dbReference type="EMBL" id="NMN94724.1"/>
    </source>
</evidence>
<comment type="caution">
    <text evidence="1">The sequence shown here is derived from an EMBL/GenBank/DDBJ whole genome shotgun (WGS) entry which is preliminary data.</text>
</comment>
<dbReference type="RefSeq" id="WP_169585457.1">
    <property type="nucleotide sequence ID" value="NZ_VCQU01000002.1"/>
</dbReference>
<dbReference type="PANTHER" id="PTHR42877">
    <property type="entry name" value="L-ORNITHINE N(5)-MONOOXYGENASE-RELATED"/>
    <property type="match status" value="1"/>
</dbReference>
<dbReference type="Gene3D" id="3.50.50.60">
    <property type="entry name" value="FAD/NAD(P)-binding domain"/>
    <property type="match status" value="2"/>
</dbReference>
<dbReference type="Pfam" id="PF13738">
    <property type="entry name" value="Pyr_redox_3"/>
    <property type="match status" value="1"/>
</dbReference>
<dbReference type="InterPro" id="IPR036188">
    <property type="entry name" value="FAD/NAD-bd_sf"/>
</dbReference>
<organism evidence="1 2">
    <name type="scientific">Antrihabitans stalactiti</name>
    <dbReference type="NCBI Taxonomy" id="2584121"/>
    <lineage>
        <taxon>Bacteria</taxon>
        <taxon>Bacillati</taxon>
        <taxon>Actinomycetota</taxon>
        <taxon>Actinomycetes</taxon>
        <taxon>Mycobacteriales</taxon>
        <taxon>Nocardiaceae</taxon>
        <taxon>Antrihabitans</taxon>
    </lineage>
</organism>
<dbReference type="PANTHER" id="PTHR42877:SF4">
    <property type="entry name" value="FAD_NAD(P)-BINDING DOMAIN-CONTAINING PROTEIN-RELATED"/>
    <property type="match status" value="1"/>
</dbReference>
<reference evidence="1 2" key="1">
    <citation type="submission" date="2019-05" db="EMBL/GenBank/DDBJ databases">
        <authorList>
            <person name="Lee S.D."/>
        </authorList>
    </citation>
    <scope>NUCLEOTIDE SEQUENCE [LARGE SCALE GENOMIC DNA]</scope>
    <source>
        <strain evidence="1 2">YC2-7</strain>
    </source>
</reference>
<dbReference type="SUPFAM" id="SSF51905">
    <property type="entry name" value="FAD/NAD(P)-binding domain"/>
    <property type="match status" value="1"/>
</dbReference>
<keyword evidence="2" id="KW-1185">Reference proteome</keyword>
<dbReference type="AlphaFoldDB" id="A0A848KC18"/>
<dbReference type="Proteomes" id="UP000535543">
    <property type="component" value="Unassembled WGS sequence"/>
</dbReference>
<protein>
    <submittedName>
        <fullName evidence="1">NAD(P)/FAD-dependent oxidoreductase</fullName>
    </submittedName>
</protein>